<dbReference type="SUPFAM" id="SSF53474">
    <property type="entry name" value="alpha/beta-Hydrolases"/>
    <property type="match status" value="1"/>
</dbReference>
<dbReference type="Gene3D" id="3.40.50.1820">
    <property type="entry name" value="alpha/beta hydrolase"/>
    <property type="match status" value="1"/>
</dbReference>
<dbReference type="PANTHER" id="PTHR37017">
    <property type="entry name" value="AB HYDROLASE-1 DOMAIN-CONTAINING PROTEIN-RELATED"/>
    <property type="match status" value="1"/>
</dbReference>
<keyword evidence="3" id="KW-1185">Reference proteome</keyword>
<organism evidence="2 3">
    <name type="scientific">Cellulomonas chitinilytica</name>
    <dbReference type="NCBI Taxonomy" id="398759"/>
    <lineage>
        <taxon>Bacteria</taxon>
        <taxon>Bacillati</taxon>
        <taxon>Actinomycetota</taxon>
        <taxon>Actinomycetes</taxon>
        <taxon>Micrococcales</taxon>
        <taxon>Cellulomonadaceae</taxon>
        <taxon>Cellulomonas</taxon>
    </lineage>
</organism>
<evidence type="ECO:0000259" key="1">
    <source>
        <dbReference type="Pfam" id="PF12697"/>
    </source>
</evidence>
<dbReference type="AlphaFoldDB" id="A0A919P691"/>
<dbReference type="RefSeq" id="WP_203757742.1">
    <property type="nucleotide sequence ID" value="NZ_BONK01000013.1"/>
</dbReference>
<dbReference type="Proteomes" id="UP000632740">
    <property type="component" value="Unassembled WGS sequence"/>
</dbReference>
<dbReference type="InterPro" id="IPR000073">
    <property type="entry name" value="AB_hydrolase_1"/>
</dbReference>
<comment type="caution">
    <text evidence="2">The sequence shown here is derived from an EMBL/GenBank/DDBJ whole genome shotgun (WGS) entry which is preliminary data.</text>
</comment>
<evidence type="ECO:0000313" key="3">
    <source>
        <dbReference type="Proteomes" id="UP000632740"/>
    </source>
</evidence>
<gene>
    <name evidence="2" type="ORF">Cch01nite_34470</name>
</gene>
<dbReference type="InterPro" id="IPR029058">
    <property type="entry name" value="AB_hydrolase_fold"/>
</dbReference>
<dbReference type="EMBL" id="BONK01000013">
    <property type="protein sequence ID" value="GIG22723.1"/>
    <property type="molecule type" value="Genomic_DNA"/>
</dbReference>
<dbReference type="PANTHER" id="PTHR37017:SF11">
    <property type="entry name" value="ESTERASE_LIPASE_THIOESTERASE DOMAIN-CONTAINING PROTEIN"/>
    <property type="match status" value="1"/>
</dbReference>
<dbReference type="InterPro" id="IPR052897">
    <property type="entry name" value="Sec-Metab_Biosynth_Hydrolase"/>
</dbReference>
<evidence type="ECO:0000313" key="2">
    <source>
        <dbReference type="EMBL" id="GIG22723.1"/>
    </source>
</evidence>
<reference evidence="2" key="1">
    <citation type="submission" date="2021-01" db="EMBL/GenBank/DDBJ databases">
        <title>Whole genome shotgun sequence of Cellulomonas chitinilytica NBRC 110799.</title>
        <authorList>
            <person name="Komaki H."/>
            <person name="Tamura T."/>
        </authorList>
    </citation>
    <scope>NUCLEOTIDE SEQUENCE</scope>
    <source>
        <strain evidence="2">NBRC 110799</strain>
    </source>
</reference>
<sequence length="238" mass="24012">MSDKPTIVLVHGAFADASGWGGVISRLQAQDFPVYAPANPLRGIAADAAYVRDFLGTVEGPVVLVGHSYGGAVITNAAVGADNVRALVYVAAFALDEGESVAEALALGGDPVDLGPVIVARPFPGAGEGNADGYINPAVFSQAFCQDLPADVAAVMAVSQRPAALSGLGEPSGTPAWKTLPSWYLVGVADHLIPAASARVMAARAGATTVEVDSSHVAMISHPDETTALILAAVDATA</sequence>
<dbReference type="Pfam" id="PF12697">
    <property type="entry name" value="Abhydrolase_6"/>
    <property type="match status" value="1"/>
</dbReference>
<name>A0A919P691_9CELL</name>
<proteinExistence type="predicted"/>
<dbReference type="GO" id="GO:0016787">
    <property type="term" value="F:hydrolase activity"/>
    <property type="evidence" value="ECO:0007669"/>
    <property type="project" value="UniProtKB-KW"/>
</dbReference>
<keyword evidence="2" id="KW-0378">Hydrolase</keyword>
<feature type="domain" description="AB hydrolase-1" evidence="1">
    <location>
        <begin position="7"/>
        <end position="227"/>
    </location>
</feature>
<accession>A0A919P691</accession>
<protein>
    <submittedName>
        <fullName evidence="2">Alpha/beta hydrolase</fullName>
    </submittedName>
</protein>